<dbReference type="PANTHER" id="PTHR34216">
    <property type="match status" value="1"/>
</dbReference>
<dbReference type="Proteomes" id="UP001524586">
    <property type="component" value="Unassembled WGS sequence"/>
</dbReference>
<dbReference type="InterPro" id="IPR002509">
    <property type="entry name" value="NODB_dom"/>
</dbReference>
<accession>A0ABT1U6I0</accession>
<evidence type="ECO:0000313" key="3">
    <source>
        <dbReference type="EMBL" id="MCQ8129466.1"/>
    </source>
</evidence>
<name>A0ABT1U6I0_9GAMM</name>
<reference evidence="3 4" key="1">
    <citation type="submission" date="2022-07" db="EMBL/GenBank/DDBJ databases">
        <title>Methylomonas rivi sp. nov., Methylomonas rosea sp. nov., Methylomonas aureus sp. nov. and Methylomonas subterranea sp. nov., four novel methanotrophs isolated from a freshwater creek and the deep terrestrial subsurface.</title>
        <authorList>
            <person name="Abin C."/>
            <person name="Sankaranarayanan K."/>
            <person name="Garner C."/>
            <person name="Sindelar R."/>
            <person name="Kotary K."/>
            <person name="Garner R."/>
            <person name="Barclay S."/>
            <person name="Lawson P."/>
            <person name="Krumholz L."/>
        </authorList>
    </citation>
    <scope>NUCLEOTIDE SEQUENCE [LARGE SCALE GENOMIC DNA]</scope>
    <source>
        <strain evidence="3 4">WSC-6</strain>
    </source>
</reference>
<dbReference type="InterPro" id="IPR011330">
    <property type="entry name" value="Glyco_hydro/deAcase_b/a-brl"/>
</dbReference>
<protein>
    <submittedName>
        <fullName evidence="3">Polysaccharide deacetylase family protein</fullName>
    </submittedName>
</protein>
<evidence type="ECO:0000259" key="2">
    <source>
        <dbReference type="PROSITE" id="PS51677"/>
    </source>
</evidence>
<keyword evidence="4" id="KW-1185">Reference proteome</keyword>
<comment type="caution">
    <text evidence="3">The sequence shown here is derived from an EMBL/GenBank/DDBJ whole genome shotgun (WGS) entry which is preliminary data.</text>
</comment>
<evidence type="ECO:0000256" key="1">
    <source>
        <dbReference type="ARBA" id="ARBA00022729"/>
    </source>
</evidence>
<proteinExistence type="predicted"/>
<dbReference type="Pfam" id="PF01522">
    <property type="entry name" value="Polysacc_deac_1"/>
    <property type="match status" value="1"/>
</dbReference>
<dbReference type="PANTHER" id="PTHR34216:SF7">
    <property type="entry name" value="POLY-BETA-1,6-N-ACETYL-D-GLUCOSAMINE N-DEACETYLASE"/>
    <property type="match status" value="1"/>
</dbReference>
<dbReference type="SUPFAM" id="SSF88713">
    <property type="entry name" value="Glycoside hydrolase/deacetylase"/>
    <property type="match status" value="1"/>
</dbReference>
<keyword evidence="1" id="KW-0732">Signal</keyword>
<dbReference type="InterPro" id="IPR051398">
    <property type="entry name" value="Polysacch_Deacetylase"/>
</dbReference>
<dbReference type="EMBL" id="JANIBK010000075">
    <property type="protein sequence ID" value="MCQ8129466.1"/>
    <property type="molecule type" value="Genomic_DNA"/>
</dbReference>
<dbReference type="RefSeq" id="WP_256615897.1">
    <property type="nucleotide sequence ID" value="NZ_JANIBK010000075.1"/>
</dbReference>
<dbReference type="CDD" id="cd10918">
    <property type="entry name" value="CE4_NodB_like_5s_6s"/>
    <property type="match status" value="1"/>
</dbReference>
<sequence>MTKSKSEFGISILLYHQVGSIPPENCNLDCFCSIEQFIAQMNYLKNASYEVISLSEACKLRLGNVKPIRPSVILTFDDGDIGFHDFVLPVLQEMCFPSVLFAVSGKLGQQTEWVKAPKARVPIMTESQLRVAHAAKVEIGSHSVSHRKLTNLCREDVLREVYDSKSYLEDVIGEEVTSFSYPHGDFDREIIDLVSAAGYKCSVTCVPGLANKAVSNFELPRNYITYHDDLDHFIGKIGLT</sequence>
<dbReference type="PROSITE" id="PS51677">
    <property type="entry name" value="NODB"/>
    <property type="match status" value="1"/>
</dbReference>
<gene>
    <name evidence="3" type="ORF">NP596_13465</name>
</gene>
<organism evidence="3 4">
    <name type="scientific">Methylomonas rivi</name>
    <dbReference type="NCBI Taxonomy" id="2952226"/>
    <lineage>
        <taxon>Bacteria</taxon>
        <taxon>Pseudomonadati</taxon>
        <taxon>Pseudomonadota</taxon>
        <taxon>Gammaproteobacteria</taxon>
        <taxon>Methylococcales</taxon>
        <taxon>Methylococcaceae</taxon>
        <taxon>Methylomonas</taxon>
    </lineage>
</organism>
<evidence type="ECO:0000313" key="4">
    <source>
        <dbReference type="Proteomes" id="UP001524586"/>
    </source>
</evidence>
<dbReference type="Gene3D" id="3.20.20.370">
    <property type="entry name" value="Glycoside hydrolase/deacetylase"/>
    <property type="match status" value="1"/>
</dbReference>
<feature type="domain" description="NodB homology" evidence="2">
    <location>
        <begin position="70"/>
        <end position="240"/>
    </location>
</feature>